<evidence type="ECO:0000313" key="2">
    <source>
        <dbReference type="Proteomes" id="UP000008457"/>
    </source>
</evidence>
<gene>
    <name evidence="1" type="ordered locus">Mahau_2281</name>
</gene>
<accession>F3ZVQ5</accession>
<dbReference type="STRING" id="697281.Mahau_2281"/>
<reference evidence="1 2" key="2">
    <citation type="journal article" date="2011" name="Stand. Genomic Sci.">
        <title>Complete genome sequence of Mahella australiensis type strain (50-1 BON).</title>
        <authorList>
            <person name="Sikorski J."/>
            <person name="Teshima H."/>
            <person name="Nolan M."/>
            <person name="Lucas S."/>
            <person name="Hammon N."/>
            <person name="Deshpande S."/>
            <person name="Cheng J.F."/>
            <person name="Pitluck S."/>
            <person name="Liolios K."/>
            <person name="Pagani I."/>
            <person name="Ivanova N."/>
            <person name="Huntemann M."/>
            <person name="Mavromatis K."/>
            <person name="Ovchinikova G."/>
            <person name="Pati A."/>
            <person name="Tapia R."/>
            <person name="Han C."/>
            <person name="Goodwin L."/>
            <person name="Chen A."/>
            <person name="Palaniappan K."/>
            <person name="Land M."/>
            <person name="Hauser L."/>
            <person name="Ngatchou-Djao O.D."/>
            <person name="Rohde M."/>
            <person name="Pukall R."/>
            <person name="Spring S."/>
            <person name="Abt B."/>
            <person name="Goker M."/>
            <person name="Detter J.C."/>
            <person name="Woyke T."/>
            <person name="Bristow J."/>
            <person name="Markowitz V."/>
            <person name="Hugenholtz P."/>
            <person name="Eisen J.A."/>
            <person name="Kyrpides N.C."/>
            <person name="Klenk H.P."/>
            <person name="Lapidus A."/>
        </authorList>
    </citation>
    <scope>NUCLEOTIDE SEQUENCE [LARGE SCALE GENOMIC DNA]</scope>
    <source>
        <strain evidence="2">DSM 15567 / CIP 107919 / 50-1 BON</strain>
    </source>
</reference>
<sequence length="416" mass="48532">MEVPKEDKEILRRLAEEVAEIASLPVHKDKIAMWKRLNGLERVKPMLWINEIPWHEMDVDDELKLQTVDPFCRSYEVQLRQIIYQWKHMRGDMVVEPVIYCPLVIHDTGFGIDEDVDVIRTDAGNPIISRHFHPQIQNEDDIEKIRMPEITYDAQTTEDSYQRTKDIFDGILKVEKRGAPGFWFAPWDELIRWWGIQEAMMDMILRPELVHKAIDRLVQAYLCRLDQYEAMNLLALNNNNTRIGSGGLGYTDELPQADYDSSHISPLDLWGCSTAQVFSDVSPQMHEEFALQYEIRWMKRFGLNYYGCCEPLHKKINMLRKIPDLRKISMSPWADVKEGAANIGRDFVFSYKPSPAIFAVDQWNLEAARKSLIDAMEKTKGCAVEVIMKDISTVRYQPQRLWEWAEMASEVIEVYA</sequence>
<protein>
    <recommendedName>
        <fullName evidence="3">Uroporphyrinogen decarboxylase (URO-D) domain-containing protein</fullName>
    </recommendedName>
</protein>
<dbReference type="AlphaFoldDB" id="F3ZVQ5"/>
<dbReference type="KEGG" id="mas:Mahau_2281"/>
<proteinExistence type="predicted"/>
<reference evidence="2" key="1">
    <citation type="submission" date="2010-11" db="EMBL/GenBank/DDBJ databases">
        <title>The complete genome of Mahella australiensis DSM 15567.</title>
        <authorList>
            <consortium name="US DOE Joint Genome Institute (JGI-PGF)"/>
            <person name="Lucas S."/>
            <person name="Copeland A."/>
            <person name="Lapidus A."/>
            <person name="Bruce D."/>
            <person name="Goodwin L."/>
            <person name="Pitluck S."/>
            <person name="Kyrpides N."/>
            <person name="Mavromatis K."/>
            <person name="Pagani I."/>
            <person name="Ivanova N."/>
            <person name="Teshima H."/>
            <person name="Brettin T."/>
            <person name="Detter J.C."/>
            <person name="Han C."/>
            <person name="Tapia R."/>
            <person name="Land M."/>
            <person name="Hauser L."/>
            <person name="Markowitz V."/>
            <person name="Cheng J.-F."/>
            <person name="Hugenholtz P."/>
            <person name="Woyke T."/>
            <person name="Wu D."/>
            <person name="Spring S."/>
            <person name="Pukall R."/>
            <person name="Steenblock K."/>
            <person name="Schneider S."/>
            <person name="Klenk H.-P."/>
            <person name="Eisen J.A."/>
        </authorList>
    </citation>
    <scope>NUCLEOTIDE SEQUENCE [LARGE SCALE GENOMIC DNA]</scope>
    <source>
        <strain evidence="2">DSM 15567 / CIP 107919 / 50-1 BON</strain>
    </source>
</reference>
<dbReference type="Proteomes" id="UP000008457">
    <property type="component" value="Chromosome"/>
</dbReference>
<evidence type="ECO:0008006" key="3">
    <source>
        <dbReference type="Google" id="ProtNLM"/>
    </source>
</evidence>
<dbReference type="OrthoDB" id="1956310at2"/>
<dbReference type="RefSeq" id="WP_013781875.1">
    <property type="nucleotide sequence ID" value="NC_015520.1"/>
</dbReference>
<keyword evidence="2" id="KW-1185">Reference proteome</keyword>
<dbReference type="SUPFAM" id="SSF51726">
    <property type="entry name" value="UROD/MetE-like"/>
    <property type="match status" value="1"/>
</dbReference>
<dbReference type="HOGENOM" id="CLU_631218_0_0_9"/>
<organism evidence="1 2">
    <name type="scientific">Mahella australiensis (strain DSM 15567 / CIP 107919 / 50-1 BON)</name>
    <dbReference type="NCBI Taxonomy" id="697281"/>
    <lineage>
        <taxon>Bacteria</taxon>
        <taxon>Bacillati</taxon>
        <taxon>Bacillota</taxon>
        <taxon>Clostridia</taxon>
        <taxon>Thermoanaerobacterales</taxon>
        <taxon>Thermoanaerobacterales Family IV. Incertae Sedis</taxon>
        <taxon>Mahella</taxon>
    </lineage>
</organism>
<dbReference type="InterPro" id="IPR038071">
    <property type="entry name" value="UROD/MetE-like_sf"/>
</dbReference>
<evidence type="ECO:0000313" key="1">
    <source>
        <dbReference type="EMBL" id="AEE97449.1"/>
    </source>
</evidence>
<dbReference type="Gene3D" id="3.20.20.210">
    <property type="match status" value="1"/>
</dbReference>
<dbReference type="EMBL" id="CP002360">
    <property type="protein sequence ID" value="AEE97449.1"/>
    <property type="molecule type" value="Genomic_DNA"/>
</dbReference>
<name>F3ZVQ5_MAHA5</name>
<dbReference type="eggNOG" id="ENOG502Z8AT">
    <property type="taxonomic scope" value="Bacteria"/>
</dbReference>